<organism evidence="2 3">
    <name type="scientific">Herbaspirillum aquaticum</name>
    <dbReference type="NCBI Taxonomy" id="568783"/>
    <lineage>
        <taxon>Bacteria</taxon>
        <taxon>Pseudomonadati</taxon>
        <taxon>Pseudomonadota</taxon>
        <taxon>Betaproteobacteria</taxon>
        <taxon>Burkholderiales</taxon>
        <taxon>Oxalobacteraceae</taxon>
        <taxon>Herbaspirillum</taxon>
    </lineage>
</organism>
<gene>
    <name evidence="2" type="ORF">CEJ45_10130</name>
</gene>
<dbReference type="SUPFAM" id="SSF52540">
    <property type="entry name" value="P-loop containing nucleoside triphosphate hydrolases"/>
    <property type="match status" value="1"/>
</dbReference>
<dbReference type="InterPro" id="IPR003593">
    <property type="entry name" value="AAA+_ATPase"/>
</dbReference>
<dbReference type="GO" id="GO:0016887">
    <property type="term" value="F:ATP hydrolysis activity"/>
    <property type="evidence" value="ECO:0007669"/>
    <property type="project" value="InterPro"/>
</dbReference>
<reference evidence="2 3" key="1">
    <citation type="journal article" date="2010" name="Int. J. Syst. Evol. Microbiol.">
        <title>Reclassification of Herbaspirillum putei as a later heterotypic synonym of Herbaspirillum huttiense, with the description of H. huttiense subsp. huttiense subsp. nov. and H. huttiense subsp. putei subsp. nov., comb. nov., and description of Herbaspirillum aquaticum sp. nov.</title>
        <authorList>
            <person name="Dobritsa A.P."/>
            <person name="Reddy M.C."/>
            <person name="Samadpour M."/>
        </authorList>
    </citation>
    <scope>NUCLEOTIDE SEQUENCE [LARGE SCALE GENOMIC DNA]</scope>
    <source>
        <strain evidence="2 3">IEH 4430</strain>
    </source>
</reference>
<accession>A0A225SY46</accession>
<proteinExistence type="predicted"/>
<dbReference type="RefSeq" id="WP_088755012.1">
    <property type="nucleotide sequence ID" value="NZ_NJGV01000008.1"/>
</dbReference>
<dbReference type="PANTHER" id="PTHR43581">
    <property type="entry name" value="ATP/GTP PHOSPHATASE"/>
    <property type="match status" value="1"/>
</dbReference>
<dbReference type="Pfam" id="PF13304">
    <property type="entry name" value="AAA_21"/>
    <property type="match status" value="1"/>
</dbReference>
<dbReference type="EMBL" id="NJGV01000008">
    <property type="protein sequence ID" value="OWY34648.1"/>
    <property type="molecule type" value="Genomic_DNA"/>
</dbReference>
<feature type="domain" description="AAA+ ATPase" evidence="1">
    <location>
        <begin position="39"/>
        <end position="325"/>
    </location>
</feature>
<dbReference type="InterPro" id="IPR003959">
    <property type="entry name" value="ATPase_AAA_core"/>
</dbReference>
<evidence type="ECO:0000313" key="2">
    <source>
        <dbReference type="EMBL" id="OWY34648.1"/>
    </source>
</evidence>
<dbReference type="GO" id="GO:0005524">
    <property type="term" value="F:ATP binding"/>
    <property type="evidence" value="ECO:0007669"/>
    <property type="project" value="InterPro"/>
</dbReference>
<dbReference type="PANTHER" id="PTHR43581:SF4">
    <property type="entry name" value="ATP_GTP PHOSPHATASE"/>
    <property type="match status" value="1"/>
</dbReference>
<dbReference type="CDD" id="cd00267">
    <property type="entry name" value="ABC_ATPase"/>
    <property type="match status" value="2"/>
</dbReference>
<protein>
    <recommendedName>
        <fullName evidence="1">AAA+ ATPase domain-containing protein</fullName>
    </recommendedName>
</protein>
<name>A0A225SY46_9BURK</name>
<evidence type="ECO:0000259" key="1">
    <source>
        <dbReference type="SMART" id="SM00382"/>
    </source>
</evidence>
<evidence type="ECO:0000313" key="3">
    <source>
        <dbReference type="Proteomes" id="UP000214747"/>
    </source>
</evidence>
<dbReference type="InterPro" id="IPR027417">
    <property type="entry name" value="P-loop_NTPase"/>
</dbReference>
<keyword evidence="3" id="KW-1185">Reference proteome</keyword>
<comment type="caution">
    <text evidence="2">The sequence shown here is derived from an EMBL/GenBank/DDBJ whole genome shotgun (WGS) entry which is preliminary data.</text>
</comment>
<dbReference type="Gene3D" id="3.40.50.300">
    <property type="entry name" value="P-loop containing nucleotide triphosphate hydrolases"/>
    <property type="match status" value="2"/>
</dbReference>
<dbReference type="Proteomes" id="UP000214747">
    <property type="component" value="Unassembled WGS sequence"/>
</dbReference>
<sequence>MAKAIKSKSAVPDNKIKLRSISFAQPPFRKLGSLEIKIAPRLTLIAGRNGVGKSTILALIAGGSGLTRGLKNHTYFANLPNANVDEILKLSFERDYVRGEEEKPSALLTYEKEGTQFYKKCNVSGSEERLRVVPRNEPKGPLSVHGTSIPADGKVPIPTVYLGMTRVLPIGEADPASFERRQAEMDQEDYDFYLDFTNQVIGTGIPSGNANVVAQSVKGTKKRAIYPEYQGYDSTNVSLGQDSLSSIATALASFKRLQRTLGDAYEGGLLIIDEIDAGFHPHAQIQLLDQLKSRARQLHIQVIATTHSLTMLEHAHSEINNKKYKGSPQDHIAYLKGGLPIQLLDAKEFAAIHSDMHLRLPTATKQTQPVVKIYVEDEEAALFLNAILTPARKKSINRTANAKLKIIAAKVGCSNLVGLLGADDYFQSVVMVLDADTSGVSAKGATNVVRLPKDPHNPPKQSPEVILKVMCEKLCADVNA</sequence>
<dbReference type="SMART" id="SM00382">
    <property type="entry name" value="AAA"/>
    <property type="match status" value="1"/>
</dbReference>
<dbReference type="InterPro" id="IPR051396">
    <property type="entry name" value="Bact_Antivir_Def_Nuclease"/>
</dbReference>
<dbReference type="AlphaFoldDB" id="A0A225SY46"/>